<name>A0A1G1XUR1_9BACT</name>
<sequence>MVASPVLMQAEHAIRPGFERALLGRKIPSDAEFRLVSEPLYGNGTRKYSGVALIPSLGCRADQRKSRAVLSLRRAFDRAKTLGQIPQSAEFEVIEVREGGKTLRWVGARVDAWGTFVGKPTISD</sequence>
<evidence type="ECO:0000313" key="2">
    <source>
        <dbReference type="Proteomes" id="UP000176241"/>
    </source>
</evidence>
<protein>
    <submittedName>
        <fullName evidence="1">Uncharacterized protein</fullName>
    </submittedName>
</protein>
<evidence type="ECO:0000313" key="1">
    <source>
        <dbReference type="EMBL" id="OGY43330.1"/>
    </source>
</evidence>
<reference evidence="1 2" key="1">
    <citation type="journal article" date="2016" name="Nat. Commun.">
        <title>Thousands of microbial genomes shed light on interconnected biogeochemical processes in an aquifer system.</title>
        <authorList>
            <person name="Anantharaman K."/>
            <person name="Brown C.T."/>
            <person name="Hug L.A."/>
            <person name="Sharon I."/>
            <person name="Castelle C.J."/>
            <person name="Probst A.J."/>
            <person name="Thomas B.C."/>
            <person name="Singh A."/>
            <person name="Wilkins M.J."/>
            <person name="Karaoz U."/>
            <person name="Brodie E.L."/>
            <person name="Williams K.H."/>
            <person name="Hubbard S.S."/>
            <person name="Banfield J.F."/>
        </authorList>
    </citation>
    <scope>NUCLEOTIDE SEQUENCE [LARGE SCALE GENOMIC DNA]</scope>
</reference>
<comment type="caution">
    <text evidence="1">The sequence shown here is derived from an EMBL/GenBank/DDBJ whole genome shotgun (WGS) entry which is preliminary data.</text>
</comment>
<dbReference type="Proteomes" id="UP000176241">
    <property type="component" value="Unassembled WGS sequence"/>
</dbReference>
<dbReference type="EMBL" id="MHIC01000049">
    <property type="protein sequence ID" value="OGY43330.1"/>
    <property type="molecule type" value="Genomic_DNA"/>
</dbReference>
<gene>
    <name evidence="1" type="ORF">A2731_00480</name>
</gene>
<accession>A0A1G1XUR1</accession>
<dbReference type="AlphaFoldDB" id="A0A1G1XUR1"/>
<organism evidence="1 2">
    <name type="scientific">Candidatus Buchananbacteria bacterium RIFCSPHIGHO2_01_FULL_39_8</name>
    <dbReference type="NCBI Taxonomy" id="1797533"/>
    <lineage>
        <taxon>Bacteria</taxon>
        <taxon>Candidatus Buchananiibacteriota</taxon>
    </lineage>
</organism>
<proteinExistence type="predicted"/>